<reference evidence="1" key="1">
    <citation type="submission" date="2014-11" db="EMBL/GenBank/DDBJ databases">
        <authorList>
            <person name="Amaro Gonzalez C."/>
        </authorList>
    </citation>
    <scope>NUCLEOTIDE SEQUENCE</scope>
</reference>
<proteinExistence type="predicted"/>
<reference evidence="1" key="2">
    <citation type="journal article" date="2015" name="Fish Shellfish Immunol.">
        <title>Early steps in the European eel (Anguilla anguilla)-Vibrio vulnificus interaction in the gills: Role of the RtxA13 toxin.</title>
        <authorList>
            <person name="Callol A."/>
            <person name="Pajuelo D."/>
            <person name="Ebbesson L."/>
            <person name="Teles M."/>
            <person name="MacKenzie S."/>
            <person name="Amaro C."/>
        </authorList>
    </citation>
    <scope>NUCLEOTIDE SEQUENCE</scope>
</reference>
<sequence length="34" mass="4031">MGSYIIMFMLSNNYYTEIRWGLNIGNDQKCRKIG</sequence>
<dbReference type="AlphaFoldDB" id="A0A0E9V5T7"/>
<dbReference type="EMBL" id="GBXM01035954">
    <property type="protein sequence ID" value="JAH72623.1"/>
    <property type="molecule type" value="Transcribed_RNA"/>
</dbReference>
<organism evidence="1">
    <name type="scientific">Anguilla anguilla</name>
    <name type="common">European freshwater eel</name>
    <name type="synonym">Muraena anguilla</name>
    <dbReference type="NCBI Taxonomy" id="7936"/>
    <lineage>
        <taxon>Eukaryota</taxon>
        <taxon>Metazoa</taxon>
        <taxon>Chordata</taxon>
        <taxon>Craniata</taxon>
        <taxon>Vertebrata</taxon>
        <taxon>Euteleostomi</taxon>
        <taxon>Actinopterygii</taxon>
        <taxon>Neopterygii</taxon>
        <taxon>Teleostei</taxon>
        <taxon>Anguilliformes</taxon>
        <taxon>Anguillidae</taxon>
        <taxon>Anguilla</taxon>
    </lineage>
</organism>
<accession>A0A0E9V5T7</accession>
<name>A0A0E9V5T7_ANGAN</name>
<protein>
    <submittedName>
        <fullName evidence="1">Uncharacterized protein</fullName>
    </submittedName>
</protein>
<evidence type="ECO:0000313" key="1">
    <source>
        <dbReference type="EMBL" id="JAH72623.1"/>
    </source>
</evidence>